<dbReference type="AlphaFoldDB" id="A0AAN7Q592"/>
<dbReference type="PANTHER" id="PTHR10380:SF233">
    <property type="entry name" value="CUTICULAR PROTEIN 47EB-RELATED"/>
    <property type="match status" value="1"/>
</dbReference>
<name>A0AAN7Q592_9COLE</name>
<feature type="region of interest" description="Disordered" evidence="3">
    <location>
        <begin position="330"/>
        <end position="385"/>
    </location>
</feature>
<organism evidence="5 6">
    <name type="scientific">Aquatica leii</name>
    <dbReference type="NCBI Taxonomy" id="1421715"/>
    <lineage>
        <taxon>Eukaryota</taxon>
        <taxon>Metazoa</taxon>
        <taxon>Ecdysozoa</taxon>
        <taxon>Arthropoda</taxon>
        <taxon>Hexapoda</taxon>
        <taxon>Insecta</taxon>
        <taxon>Pterygota</taxon>
        <taxon>Neoptera</taxon>
        <taxon>Endopterygota</taxon>
        <taxon>Coleoptera</taxon>
        <taxon>Polyphaga</taxon>
        <taxon>Elateriformia</taxon>
        <taxon>Elateroidea</taxon>
        <taxon>Lampyridae</taxon>
        <taxon>Luciolinae</taxon>
        <taxon>Aquatica</taxon>
    </lineage>
</organism>
<feature type="compositionally biased region" description="Acidic residues" evidence="3">
    <location>
        <begin position="334"/>
        <end position="350"/>
    </location>
</feature>
<feature type="region of interest" description="Disordered" evidence="3">
    <location>
        <begin position="283"/>
        <end position="306"/>
    </location>
</feature>
<feature type="region of interest" description="Disordered" evidence="3">
    <location>
        <begin position="114"/>
        <end position="133"/>
    </location>
</feature>
<dbReference type="InterPro" id="IPR031311">
    <property type="entry name" value="CHIT_BIND_RR_consensus"/>
</dbReference>
<dbReference type="InterPro" id="IPR000618">
    <property type="entry name" value="Insect_cuticle"/>
</dbReference>
<keyword evidence="6" id="KW-1185">Reference proteome</keyword>
<reference evidence="6" key="1">
    <citation type="submission" date="2023-01" db="EMBL/GenBank/DDBJ databases">
        <title>Key to firefly adult light organ development and bioluminescence: homeobox transcription factors regulate luciferase expression and transportation to peroxisome.</title>
        <authorList>
            <person name="Fu X."/>
        </authorList>
    </citation>
    <scope>NUCLEOTIDE SEQUENCE [LARGE SCALE GENOMIC DNA]</scope>
</reference>
<gene>
    <name evidence="5" type="ORF">RN001_008591</name>
</gene>
<evidence type="ECO:0000256" key="1">
    <source>
        <dbReference type="ARBA" id="ARBA00022460"/>
    </source>
</evidence>
<keyword evidence="1 2" id="KW-0193">Cuticle</keyword>
<dbReference type="Proteomes" id="UP001353858">
    <property type="component" value="Unassembled WGS sequence"/>
</dbReference>
<feature type="signal peptide" evidence="4">
    <location>
        <begin position="1"/>
        <end position="16"/>
    </location>
</feature>
<evidence type="ECO:0000313" key="5">
    <source>
        <dbReference type="EMBL" id="KAK4880445.1"/>
    </source>
</evidence>
<comment type="caution">
    <text evidence="5">The sequence shown here is derived from an EMBL/GenBank/DDBJ whole genome shotgun (WGS) entry which is preliminary data.</text>
</comment>
<feature type="compositionally biased region" description="Basic and acidic residues" evidence="3">
    <location>
        <begin position="351"/>
        <end position="378"/>
    </location>
</feature>
<proteinExistence type="predicted"/>
<protein>
    <submittedName>
        <fullName evidence="5">Uncharacterized protein</fullName>
    </submittedName>
</protein>
<evidence type="ECO:0000256" key="4">
    <source>
        <dbReference type="SAM" id="SignalP"/>
    </source>
</evidence>
<feature type="compositionally biased region" description="Polar residues" evidence="3">
    <location>
        <begin position="290"/>
        <end position="299"/>
    </location>
</feature>
<evidence type="ECO:0000313" key="6">
    <source>
        <dbReference type="Proteomes" id="UP001353858"/>
    </source>
</evidence>
<dbReference type="EMBL" id="JARPUR010000003">
    <property type="protein sequence ID" value="KAK4880445.1"/>
    <property type="molecule type" value="Genomic_DNA"/>
</dbReference>
<feature type="chain" id="PRO_5042956415" evidence="4">
    <location>
        <begin position="17"/>
        <end position="385"/>
    </location>
</feature>
<dbReference type="Pfam" id="PF00379">
    <property type="entry name" value="Chitin_bind_4"/>
    <property type="match status" value="1"/>
</dbReference>
<dbReference type="GO" id="GO:0008010">
    <property type="term" value="F:structural constituent of chitin-based larval cuticle"/>
    <property type="evidence" value="ECO:0007669"/>
    <property type="project" value="TreeGrafter"/>
</dbReference>
<sequence length="385" mass="43812">MLRHICLLTVIACVYGADKLLAQSDDASAQIIDYMFNQDAIGNYKYSFSTSNGIERYEESTIENPDSENASPVVKGSYSYMGSDGKMVKVKYTADKDGFHPEGDSVFVAPYVASDSKPQESKEQPSGQRFNRGYTIPEIEDNYNPNLENFEYHSQATQLLQQDDNPYDQYIPFSQHANYNNELHQNNQLDRFNSEKSILELLASNRQLNNDQHNRQKPIIAILGDDGKLIESTDFDNLNLPESILELLSRGNVPNIDSKTVLETSNLKETKAAVEEVKESVTVKSKDVNENNSNTSDRSVTLDEMPEELKKRDAHVTGEYIELAHKTPDRDVDISDFDSDDDVADPDYDVSYEKSPENDEIGQDHKKNRKKEEKENRIPRIRKNM</sequence>
<dbReference type="PRINTS" id="PR00947">
    <property type="entry name" value="CUTICLE"/>
</dbReference>
<dbReference type="PROSITE" id="PS00233">
    <property type="entry name" value="CHIT_BIND_RR_1"/>
    <property type="match status" value="1"/>
</dbReference>
<dbReference type="PROSITE" id="PS51155">
    <property type="entry name" value="CHIT_BIND_RR_2"/>
    <property type="match status" value="1"/>
</dbReference>
<dbReference type="GO" id="GO:0062129">
    <property type="term" value="C:chitin-based extracellular matrix"/>
    <property type="evidence" value="ECO:0007669"/>
    <property type="project" value="TreeGrafter"/>
</dbReference>
<evidence type="ECO:0000256" key="2">
    <source>
        <dbReference type="PROSITE-ProRule" id="PRU00497"/>
    </source>
</evidence>
<dbReference type="PANTHER" id="PTHR10380">
    <property type="entry name" value="CUTICLE PROTEIN"/>
    <property type="match status" value="1"/>
</dbReference>
<accession>A0AAN7Q592</accession>
<evidence type="ECO:0000256" key="3">
    <source>
        <dbReference type="SAM" id="MobiDB-lite"/>
    </source>
</evidence>
<keyword evidence="4" id="KW-0732">Signal</keyword>
<dbReference type="InterPro" id="IPR050468">
    <property type="entry name" value="Cuticle_Struct_Prot"/>
</dbReference>